<comment type="caution">
    <text evidence="1">The sequence shown here is derived from an EMBL/GenBank/DDBJ whole genome shotgun (WGS) entry which is preliminary data.</text>
</comment>
<organism evidence="1 2">
    <name type="scientific">Fodinicola feengrottensis</name>
    <dbReference type="NCBI Taxonomy" id="435914"/>
    <lineage>
        <taxon>Bacteria</taxon>
        <taxon>Bacillati</taxon>
        <taxon>Actinomycetota</taxon>
        <taxon>Actinomycetes</taxon>
        <taxon>Mycobacteriales</taxon>
        <taxon>Fodinicola</taxon>
    </lineage>
</organism>
<evidence type="ECO:0000313" key="1">
    <source>
        <dbReference type="EMBL" id="GAA1659104.1"/>
    </source>
</evidence>
<reference evidence="1 2" key="1">
    <citation type="journal article" date="2019" name="Int. J. Syst. Evol. Microbiol.">
        <title>The Global Catalogue of Microorganisms (GCM) 10K type strain sequencing project: providing services to taxonomists for standard genome sequencing and annotation.</title>
        <authorList>
            <consortium name="The Broad Institute Genomics Platform"/>
            <consortium name="The Broad Institute Genome Sequencing Center for Infectious Disease"/>
            <person name="Wu L."/>
            <person name="Ma J."/>
        </authorList>
    </citation>
    <scope>NUCLEOTIDE SEQUENCE [LARGE SCALE GENOMIC DNA]</scope>
    <source>
        <strain evidence="1 2">JCM 14718</strain>
    </source>
</reference>
<proteinExistence type="predicted"/>
<protein>
    <submittedName>
        <fullName evidence="1">Uncharacterized protein</fullName>
    </submittedName>
</protein>
<dbReference type="Proteomes" id="UP001500618">
    <property type="component" value="Unassembled WGS sequence"/>
</dbReference>
<sequence>MLLDPARLDRACGGHAAGRDVLSLFDATDLGERVVRDGVALPMSGVDTGYYTVIVRHADDAALPYAPRFSSPGWVLGTESGYLVFCGAGYLTRWDPRHPKNRAVGVPGGWYEVEVRGYSFRQGSDDAAYEFILTPVPTQPALAARRDQNFAVLNPS</sequence>
<accession>A0ABN2FTC6</accession>
<name>A0ABN2FTC6_9ACTN</name>
<gene>
    <name evidence="1" type="ORF">GCM10009765_05560</name>
</gene>
<evidence type="ECO:0000313" key="2">
    <source>
        <dbReference type="Proteomes" id="UP001500618"/>
    </source>
</evidence>
<dbReference type="EMBL" id="BAAANY010000002">
    <property type="protein sequence ID" value="GAA1659104.1"/>
    <property type="molecule type" value="Genomic_DNA"/>
</dbReference>
<keyword evidence="2" id="KW-1185">Reference proteome</keyword>
<dbReference type="RefSeq" id="WP_279579682.1">
    <property type="nucleotide sequence ID" value="NZ_WOTO01000006.1"/>
</dbReference>